<evidence type="ECO:0000313" key="3">
    <source>
        <dbReference type="Proteomes" id="UP000008549"/>
    </source>
</evidence>
<dbReference type="KEGG" id="cbr:CBG_07906"/>
<dbReference type="EMBL" id="HE600965">
    <property type="protein sequence ID" value="CAP27834.1"/>
    <property type="molecule type" value="Genomic_DNA"/>
</dbReference>
<evidence type="ECO:0000256" key="1">
    <source>
        <dbReference type="SAM" id="MobiDB-lite"/>
    </source>
</evidence>
<reference evidence="2 3" key="1">
    <citation type="journal article" date="2003" name="PLoS Biol.">
        <title>The genome sequence of Caenorhabditis briggsae: a platform for comparative genomics.</title>
        <authorList>
            <person name="Stein L.D."/>
            <person name="Bao Z."/>
            <person name="Blasiar D."/>
            <person name="Blumenthal T."/>
            <person name="Brent M.R."/>
            <person name="Chen N."/>
            <person name="Chinwalla A."/>
            <person name="Clarke L."/>
            <person name="Clee C."/>
            <person name="Coghlan A."/>
            <person name="Coulson A."/>
            <person name="D'Eustachio P."/>
            <person name="Fitch D.H."/>
            <person name="Fulton L.A."/>
            <person name="Fulton R.E."/>
            <person name="Griffiths-Jones S."/>
            <person name="Harris T.W."/>
            <person name="Hillier L.W."/>
            <person name="Kamath R."/>
            <person name="Kuwabara P.E."/>
            <person name="Mardis E.R."/>
            <person name="Marra M.A."/>
            <person name="Miner T.L."/>
            <person name="Minx P."/>
            <person name="Mullikin J.C."/>
            <person name="Plumb R.W."/>
            <person name="Rogers J."/>
            <person name="Schein J.E."/>
            <person name="Sohrmann M."/>
            <person name="Spieth J."/>
            <person name="Stajich J.E."/>
            <person name="Wei C."/>
            <person name="Willey D."/>
            <person name="Wilson R.K."/>
            <person name="Durbin R."/>
            <person name="Waterston R.H."/>
        </authorList>
    </citation>
    <scope>NUCLEOTIDE SEQUENCE [LARGE SCALE GENOMIC DNA]</scope>
    <source>
        <strain evidence="2 3">AF16</strain>
    </source>
</reference>
<organism evidence="2 3">
    <name type="scientific">Caenorhabditis briggsae</name>
    <dbReference type="NCBI Taxonomy" id="6238"/>
    <lineage>
        <taxon>Eukaryota</taxon>
        <taxon>Metazoa</taxon>
        <taxon>Ecdysozoa</taxon>
        <taxon>Nematoda</taxon>
        <taxon>Chromadorea</taxon>
        <taxon>Rhabditida</taxon>
        <taxon>Rhabditina</taxon>
        <taxon>Rhabditomorpha</taxon>
        <taxon>Rhabditoidea</taxon>
        <taxon>Rhabditidae</taxon>
        <taxon>Peloderinae</taxon>
        <taxon>Caenorhabditis</taxon>
    </lineage>
</organism>
<dbReference type="RefSeq" id="XP_002631918.1">
    <property type="nucleotide sequence ID" value="XM_002631872.1"/>
</dbReference>
<dbReference type="Proteomes" id="UP000008549">
    <property type="component" value="Unassembled WGS sequence"/>
</dbReference>
<dbReference type="HOGENOM" id="CLU_1444342_0_0_1"/>
<dbReference type="InParanoid" id="A8X559"/>
<reference evidence="2 3" key="2">
    <citation type="journal article" date="2011" name="PLoS Genet.">
        <title>Caenorhabditis briggsae recombinant inbred line genotypes reveal inter-strain incompatibility and the evolution of recombination.</title>
        <authorList>
            <person name="Ross J.A."/>
            <person name="Koboldt D.C."/>
            <person name="Staisch J.E."/>
            <person name="Chamberlin H.M."/>
            <person name="Gupta B.P."/>
            <person name="Miller R.D."/>
            <person name="Baird S.E."/>
            <person name="Haag E.S."/>
        </authorList>
    </citation>
    <scope>NUCLEOTIDE SEQUENCE [LARGE SCALE GENOMIC DNA]</scope>
    <source>
        <strain evidence="2 3">AF16</strain>
    </source>
</reference>
<dbReference type="eggNOG" id="ENOG502QWCT">
    <property type="taxonomic scope" value="Eukaryota"/>
</dbReference>
<dbReference type="PANTHER" id="PTHR10006:SF19">
    <property type="entry name" value="MUCIN-1"/>
    <property type="match status" value="1"/>
</dbReference>
<dbReference type="AlphaFoldDB" id="A8X559"/>
<protein>
    <submittedName>
        <fullName evidence="2">Protein CBG07906</fullName>
    </submittedName>
</protein>
<keyword evidence="3" id="KW-1185">Reference proteome</keyword>
<dbReference type="WormBase" id="CBG07906">
    <property type="protein sequence ID" value="CBP16159"/>
    <property type="gene ID" value="WBGene00029801"/>
</dbReference>
<accession>A8X559</accession>
<feature type="compositionally biased region" description="Basic and acidic residues" evidence="1">
    <location>
        <begin position="158"/>
        <end position="168"/>
    </location>
</feature>
<feature type="non-terminal residue" evidence="2">
    <location>
        <position position="188"/>
    </location>
</feature>
<name>A8X559_CAEBR</name>
<evidence type="ECO:0000313" key="4">
    <source>
        <dbReference type="WormBase" id="CBG07906"/>
    </source>
</evidence>
<sequence>RKPQNFNSPGYCRDTVDFQKFRNFRKLSKTPSVQEYKVKRQSERSPSFISSHASSQKSERSPSEVRIPVTVAHGQQNRPIEKRQSPEELDYGRFPENRNVKDLPYTRGVSKTLSDKTERYSNPTVGPKNVHIPYISPENERSEGTPELQYTRGISKTPSDKDYKREKSPSSTVHILYNNPEKERYGSF</sequence>
<evidence type="ECO:0000313" key="2">
    <source>
        <dbReference type="EMBL" id="CAP27834.1"/>
    </source>
</evidence>
<feature type="non-terminal residue" evidence="2">
    <location>
        <position position="1"/>
    </location>
</feature>
<dbReference type="CTD" id="8573918"/>
<dbReference type="GeneID" id="8573918"/>
<dbReference type="PANTHER" id="PTHR10006">
    <property type="entry name" value="MUCIN-1-RELATED"/>
    <property type="match status" value="1"/>
</dbReference>
<feature type="compositionally biased region" description="Basic and acidic residues" evidence="1">
    <location>
        <begin position="79"/>
        <end position="101"/>
    </location>
</feature>
<feature type="compositionally biased region" description="Polar residues" evidence="1">
    <location>
        <begin position="44"/>
        <end position="56"/>
    </location>
</feature>
<feature type="region of interest" description="Disordered" evidence="1">
    <location>
        <begin position="30"/>
        <end position="170"/>
    </location>
</feature>
<dbReference type="STRING" id="6238.A8X559"/>
<gene>
    <name evidence="2 4" type="ORF">CBG07906</name>
    <name evidence="2" type="ORF">CBG_07906</name>
</gene>
<proteinExistence type="predicted"/>